<dbReference type="Proteomes" id="UP000379480">
    <property type="component" value="Unassembled WGS sequence"/>
</dbReference>
<dbReference type="EMBL" id="CABVHY010000024">
    <property type="protein sequence ID" value="VVO24862.1"/>
    <property type="molecule type" value="Genomic_DNA"/>
</dbReference>
<evidence type="ECO:0000259" key="4">
    <source>
        <dbReference type="SMART" id="SM00736"/>
    </source>
</evidence>
<evidence type="ECO:0000256" key="2">
    <source>
        <dbReference type="ARBA" id="ARBA00022525"/>
    </source>
</evidence>
<dbReference type="InterPro" id="IPR001343">
    <property type="entry name" value="Hemolysn_Ca-bd"/>
</dbReference>
<dbReference type="Pfam" id="PF05345">
    <property type="entry name" value="He_PIG"/>
    <property type="match status" value="1"/>
</dbReference>
<dbReference type="GO" id="GO:0016020">
    <property type="term" value="C:membrane"/>
    <property type="evidence" value="ECO:0007669"/>
    <property type="project" value="InterPro"/>
</dbReference>
<feature type="domain" description="Dystroglycan-type cadherin-like" evidence="4">
    <location>
        <begin position="564"/>
        <end position="665"/>
    </location>
</feature>
<dbReference type="InterPro" id="IPR006644">
    <property type="entry name" value="Cadg"/>
</dbReference>
<dbReference type="PROSITE" id="PS00330">
    <property type="entry name" value="HEMOLYSIN_CALCIUM"/>
    <property type="match status" value="6"/>
</dbReference>
<evidence type="ECO:0000256" key="1">
    <source>
        <dbReference type="ARBA" id="ARBA00004613"/>
    </source>
</evidence>
<dbReference type="GO" id="GO:0005576">
    <property type="term" value="C:extracellular region"/>
    <property type="evidence" value="ECO:0007669"/>
    <property type="project" value="UniProtKB-SubCell"/>
</dbReference>
<dbReference type="InterPro" id="IPR050557">
    <property type="entry name" value="RTX_toxin/Mannuronan_C5-epim"/>
</dbReference>
<dbReference type="NCBIfam" id="TIGR03661">
    <property type="entry name" value="T1SS_VCA0849"/>
    <property type="match status" value="1"/>
</dbReference>
<dbReference type="InterPro" id="IPR015919">
    <property type="entry name" value="Cadherin-like_sf"/>
</dbReference>
<proteinExistence type="predicted"/>
<keyword evidence="3" id="KW-0106">Calcium</keyword>
<dbReference type="InterPro" id="IPR013783">
    <property type="entry name" value="Ig-like_fold"/>
</dbReference>
<organism evidence="5 6">
    <name type="scientific">Pseudomonas fluorescens</name>
    <dbReference type="NCBI Taxonomy" id="294"/>
    <lineage>
        <taxon>Bacteria</taxon>
        <taxon>Pseudomonadati</taxon>
        <taxon>Pseudomonadota</taxon>
        <taxon>Gammaproteobacteria</taxon>
        <taxon>Pseudomonadales</taxon>
        <taxon>Pseudomonadaceae</taxon>
        <taxon>Pseudomonas</taxon>
    </lineage>
</organism>
<dbReference type="Gene3D" id="2.60.40.2810">
    <property type="match status" value="1"/>
</dbReference>
<evidence type="ECO:0000313" key="5">
    <source>
        <dbReference type="EMBL" id="VVO24862.1"/>
    </source>
</evidence>
<dbReference type="Pfam" id="PF00353">
    <property type="entry name" value="HemolysinCabind"/>
    <property type="match status" value="8"/>
</dbReference>
<dbReference type="InterPro" id="IPR041690">
    <property type="entry name" value="Cadherin_5"/>
</dbReference>
<evidence type="ECO:0000256" key="3">
    <source>
        <dbReference type="ARBA" id="ARBA00022837"/>
    </source>
</evidence>
<name>A0A5E7EE24_PSEFL</name>
<dbReference type="Gene3D" id="2.60.40.10">
    <property type="entry name" value="Immunoglobulins"/>
    <property type="match status" value="1"/>
</dbReference>
<dbReference type="Gene3D" id="2.150.10.10">
    <property type="entry name" value="Serralysin-like metalloprotease, C-terminal"/>
    <property type="match status" value="6"/>
</dbReference>
<dbReference type="SUPFAM" id="SSF49313">
    <property type="entry name" value="Cadherin-like"/>
    <property type="match status" value="1"/>
</dbReference>
<reference evidence="5 6" key="1">
    <citation type="submission" date="2019-09" db="EMBL/GenBank/DDBJ databases">
        <authorList>
            <person name="Chandra G."/>
            <person name="Truman W A."/>
        </authorList>
    </citation>
    <scope>NUCLEOTIDE SEQUENCE [LARGE SCALE GENOMIC DNA]</scope>
    <source>
        <strain evidence="5">PS723</strain>
    </source>
</reference>
<dbReference type="SUPFAM" id="SSF51120">
    <property type="entry name" value="beta-Roll"/>
    <property type="match status" value="7"/>
</dbReference>
<dbReference type="SMART" id="SM00736">
    <property type="entry name" value="CADG"/>
    <property type="match status" value="1"/>
</dbReference>
<gene>
    <name evidence="5" type="ORF">PS723_04515</name>
</gene>
<comment type="subcellular location">
    <subcellularLocation>
        <location evidence="1">Secreted</location>
    </subcellularLocation>
</comment>
<evidence type="ECO:0000313" key="6">
    <source>
        <dbReference type="Proteomes" id="UP000379480"/>
    </source>
</evidence>
<dbReference type="Pfam" id="PF06594">
    <property type="entry name" value="HCBP_related"/>
    <property type="match status" value="1"/>
</dbReference>
<dbReference type="NCBIfam" id="NF012211">
    <property type="entry name" value="tand_rpt_95"/>
    <property type="match status" value="1"/>
</dbReference>
<dbReference type="PANTHER" id="PTHR38340:SF1">
    <property type="entry name" value="S-LAYER PROTEIN"/>
    <property type="match status" value="1"/>
</dbReference>
<dbReference type="InterPro" id="IPR019960">
    <property type="entry name" value="T1SS_VCA0849"/>
</dbReference>
<protein>
    <recommendedName>
        <fullName evidence="4">Dystroglycan-type cadherin-like domain-containing protein</fullName>
    </recommendedName>
</protein>
<dbReference type="GO" id="GO:0005509">
    <property type="term" value="F:calcium ion binding"/>
    <property type="evidence" value="ECO:0007669"/>
    <property type="project" value="InterPro"/>
</dbReference>
<sequence length="1978" mass="202599">MVPTNGADVINGNPGDDSLLGLGGNDTLYGNGGNDFLDGGSGNDRMEGGLGNDTFVVDAAGDGVVEGSNAGDDLVQASISYTLGTNLERLTLTGSGNLNGTGNGAANTLIGNAGNNLLDGGAGNDLLQGGDGNDTLLGGIGNDTLNGDAGNDLLDGGASSDSMTGGSGDDIYVFDNLGDTLIELAGGGNDTVRTSLNYTLGANLENIELSGSANLNGTGNALANSLTGNTGINRLDGGAGDDLLAGLRGSDTYLYGTNYGNDVIDNSGGVSADIDTVQLVGLNSNHVRFVQSGNDLQMVVLATSQTLTLKNFYLGLDYEIDRVRFDNNVTWNAAALKAAATSPVNVAPTSTNDTRTTLEDTPVILGSADFGIYSDPENTPLAAVKITSLPVLGSLQYHNGSSWIAVVQDQVISKADLDAGKLQFVPALNGNGSDYASIGFKVSDGTAFAVNANTLSVNVTAVNDGPTVSGPVNLPNGTEDSTYSITAAQLLANASDPDGDTLSVTNLSANHGTLADNGNGSWTFTPDANYNGAVTFNYQVIDGNGGSAAATQGFSLLGVNDAPTLQVALIDQLNGLGQAVAYTLPANTFADIDAGDSLVLTARLANGDPLPAWLSFDGPSRSFSGTPAAGTQPGGIAITVTATDSGGLSASDDFTLNLLSTLVGTPNDDLLTGSVFDDAIYGLAGNDTLIGGNGNDTLDGGSGNDALSAGEGSDMLLGGDGNDILRDIDGSGQVANNSLDAGAGDDTINVNQSNVNSVTTVIGGSGRDTYQLQPNSIGQLLVSDFAPGVTGDILDITTLLTNSSGYSAGNPFDPALGYLRLVQQGADTLLQWDRDGVGVATNSWQTVITLQNTNAATLTLDNFSPATSPAGGVINLIEGGAGDDPLTGTASADRLLGHGGNDTLLGLAGDDELDGGAGNDRLDGGAGSDSARYSAGISQYTFTFDPHGYLAVEAGAGSGEAGRDQIKAVEQLRFANGTITVNGSLGSEVLVNTTTASDQYSPSVAALVDGGYVVSWTSINQDGSGYGIYAQRYDASSVAVGGEVRVNTTIANDQVDPSVAALADGGYIVSWMSSGQDGSGAGVFAQRYDSSGSVMGGEVRVNSSTLDSQQQPAVSALSAGGYVVSWMSYSQETNSWDIYVQRYDATGAVVGGEERVNTSTANSQGDPAVVVLADGGYVVTWVSEGQDGSGDGIYSQRYDASGAAVGGEVRVNSSTVESQLRPSIGALSDGDYVVSWMSRGQDGSGWGIYAQRYDTGGAAVGGEVRVNSTTASDQQSPSVAGLADGGYLVSWMSSEQDGSTTGIYLQRYDASGTAQGGEVRVNTVTDNEQQSPSVAALADGGYVVSWISFGQENNSWDIYAQRYDVSGQTVTNTLTLEGDAGDNLVQLGSGDERIAGGGGNDTLFGGEGHDIALYHGSQHDFAIIVQAFDQISVNDLNAADGNEGIDILHDFESLQFSDGVQLQALRREVLVVNSSTFDSKQQPAISALSDGGYVVSWMSSGQDGSGFGIYLQRYNTSGATVGNEVRINSTIASDQQSPSVAALADGGYVVSWMSSGQDGSGFGIYAQRYDTSGETVGMEVRVNTVTTNDQDNPIVAALSDGGYVVSWMSSDQDGSGFGIYAQRYDSNSSAVGVEVRVNSVTASDQLTPSVAALSDGGYVVSWMSSGDGDGYGIYLQRYDSSGSALGVELRVNTVTAHHQVEPSVAAFADGGYVVSWMSFRQDGSSFGIYAQRYDTNGIAVGGEVQVNSTTLDSQQQPSICTLSDGGYVVSWESAGQDGNGIYAQRYDTGGSAVGGEVCVYISTLDGQMQPAISALIDGGYVVSWMSRGNNSASGIHTQRYDANGNPVVDHLEWTGDASANLIRSTVETDWFSGGTGADTFQFAQLPGNRADMITDFTQGSDVLALNSGLFNLQGQTVAETLANVSGTLNEVAGAHLVFNQNDHTLYYDADGAANGNAVAVVTLTGVSTLTASDVQLYV</sequence>
<keyword evidence="2" id="KW-0964">Secreted</keyword>
<dbReference type="PANTHER" id="PTHR38340">
    <property type="entry name" value="S-LAYER PROTEIN"/>
    <property type="match status" value="1"/>
</dbReference>
<dbReference type="PRINTS" id="PR00313">
    <property type="entry name" value="CABNDNGRPT"/>
</dbReference>
<dbReference type="Pfam" id="PF17892">
    <property type="entry name" value="Cadherin_5"/>
    <property type="match status" value="1"/>
</dbReference>
<accession>A0A5E7EE24</accession>
<dbReference type="InterPro" id="IPR010566">
    <property type="entry name" value="Haemolys_ca-bd"/>
</dbReference>
<dbReference type="InterPro" id="IPR018511">
    <property type="entry name" value="Hemolysin-typ_Ca-bd_CS"/>
</dbReference>
<dbReference type="InterPro" id="IPR011049">
    <property type="entry name" value="Serralysin-like_metalloprot_C"/>
</dbReference>